<dbReference type="EMBL" id="WWCO01000025">
    <property type="protein sequence ID" value="MYM37257.1"/>
    <property type="molecule type" value="Genomic_DNA"/>
</dbReference>
<evidence type="ECO:0008006" key="3">
    <source>
        <dbReference type="Google" id="ProtNLM"/>
    </source>
</evidence>
<reference evidence="1 2" key="1">
    <citation type="submission" date="2019-12" db="EMBL/GenBank/DDBJ databases">
        <title>Novel species isolated from a subtropical stream in China.</title>
        <authorList>
            <person name="Lu H."/>
        </authorList>
    </citation>
    <scope>NUCLEOTIDE SEQUENCE [LARGE SCALE GENOMIC DNA]</scope>
    <source>
        <strain evidence="1 2">FT94W</strain>
    </source>
</reference>
<sequence length="197" mass="21437">MKKILLSGPTALAVSLAAAKANLRVDGDYLDEVITAWLEGIISVLEHEIGQCLMRQTWRLVLPAFPLSSLSNSADVCTCAIVLPHPVLKVNSLTYVDVAGDEQTMPDVAYELSAGEIETALLPASGTSWPTTAVRPDAVIVEVECGYGDEPGKVPACIRLYILAKLVEQFDPTSKPDKNSVQSAYLERMLDRCRTYR</sequence>
<gene>
    <name evidence="1" type="ORF">GTP38_23300</name>
</gene>
<dbReference type="RefSeq" id="WP_160992600.1">
    <property type="nucleotide sequence ID" value="NZ_WWCO01000025.1"/>
</dbReference>
<accession>A0ABW9VE25</accession>
<dbReference type="InterPro" id="IPR011738">
    <property type="entry name" value="Phage_CHP"/>
</dbReference>
<dbReference type="CDD" id="cd08054">
    <property type="entry name" value="gp6"/>
    <property type="match status" value="1"/>
</dbReference>
<evidence type="ECO:0000313" key="2">
    <source>
        <dbReference type="Proteomes" id="UP000449678"/>
    </source>
</evidence>
<dbReference type="NCBIfam" id="TIGR02215">
    <property type="entry name" value="phage_chp_gp8"/>
    <property type="match status" value="1"/>
</dbReference>
<evidence type="ECO:0000313" key="1">
    <source>
        <dbReference type="EMBL" id="MYM37257.1"/>
    </source>
</evidence>
<dbReference type="Proteomes" id="UP000449678">
    <property type="component" value="Unassembled WGS sequence"/>
</dbReference>
<keyword evidence="2" id="KW-1185">Reference proteome</keyword>
<organism evidence="1 2">
    <name type="scientific">Duganella lactea</name>
    <dbReference type="NCBI Taxonomy" id="2692173"/>
    <lineage>
        <taxon>Bacteria</taxon>
        <taxon>Pseudomonadati</taxon>
        <taxon>Pseudomonadota</taxon>
        <taxon>Betaproteobacteria</taxon>
        <taxon>Burkholderiales</taxon>
        <taxon>Oxalobacteraceae</taxon>
        <taxon>Telluria group</taxon>
        <taxon>Duganella</taxon>
    </lineage>
</organism>
<comment type="caution">
    <text evidence="1">The sequence shown here is derived from an EMBL/GenBank/DDBJ whole genome shotgun (WGS) entry which is preliminary data.</text>
</comment>
<name>A0ABW9VE25_9BURK</name>
<proteinExistence type="predicted"/>
<protein>
    <recommendedName>
        <fullName evidence="3">PhiE125 gp8 family phage protein</fullName>
    </recommendedName>
</protein>